<gene>
    <name evidence="1" type="ORF">CSC2_19230</name>
</gene>
<reference evidence="1 2" key="1">
    <citation type="journal article" date="2021" name="Int. J. Syst. Evol. Microbiol.">
        <title>Clostridium zeae sp. nov., isolated from corn silage.</title>
        <authorList>
            <person name="Kobayashi H."/>
            <person name="Tanizawa Y."/>
            <person name="Yagura M."/>
            <person name="Sakamoto M."/>
            <person name="Ohkuma M."/>
            <person name="Tohno M."/>
        </authorList>
    </citation>
    <scope>NUCLEOTIDE SEQUENCE [LARGE SCALE GENOMIC DNA]</scope>
    <source>
        <strain evidence="1 2">CSC2</strain>
    </source>
</reference>
<dbReference type="Proteomes" id="UP000663802">
    <property type="component" value="Unassembled WGS sequence"/>
</dbReference>
<evidence type="ECO:0000313" key="1">
    <source>
        <dbReference type="EMBL" id="GFZ31397.1"/>
    </source>
</evidence>
<accession>A0ABQ1E9C8</accession>
<dbReference type="EMBL" id="BMBA01000002">
    <property type="protein sequence ID" value="GFZ31397.1"/>
    <property type="molecule type" value="Genomic_DNA"/>
</dbReference>
<organism evidence="1 2">
    <name type="scientific">Clostridium zeae</name>
    <dbReference type="NCBI Taxonomy" id="2759022"/>
    <lineage>
        <taxon>Bacteria</taxon>
        <taxon>Bacillati</taxon>
        <taxon>Bacillota</taxon>
        <taxon>Clostridia</taxon>
        <taxon>Eubacteriales</taxon>
        <taxon>Clostridiaceae</taxon>
        <taxon>Clostridium</taxon>
    </lineage>
</organism>
<protein>
    <submittedName>
        <fullName evidence="1">Uncharacterized protein</fullName>
    </submittedName>
</protein>
<comment type="caution">
    <text evidence="1">The sequence shown here is derived from an EMBL/GenBank/DDBJ whole genome shotgun (WGS) entry which is preliminary data.</text>
</comment>
<keyword evidence="2" id="KW-1185">Reference proteome</keyword>
<name>A0ABQ1E9C8_9CLOT</name>
<sequence>MDFGLEELRVTKAQEARSPISEQSKNNKYKDAPLHFKIVFRLKWCIFIKNHEFRRYTSSLSWFFCLYKVIAYNP</sequence>
<evidence type="ECO:0000313" key="2">
    <source>
        <dbReference type="Proteomes" id="UP000663802"/>
    </source>
</evidence>
<proteinExistence type="predicted"/>